<gene>
    <name evidence="1" type="ORF">DA391_13330</name>
</gene>
<evidence type="ECO:0000313" key="1">
    <source>
        <dbReference type="EMBL" id="AVX38562.1"/>
    </source>
</evidence>
<proteinExistence type="predicted"/>
<dbReference type="Pfam" id="PF26207">
    <property type="entry name" value="Phage_phiTE_015"/>
    <property type="match status" value="1"/>
</dbReference>
<keyword evidence="2" id="KW-1185">Reference proteome</keyword>
<name>A0ABM6UUC8_9GAMM</name>
<sequence length="110" mass="12392">MKNRQKFESEMKRVGLANQFCSNFFMRMQTGEGYLHQVCDDFWTIWNVGRSVPVTLPPLIDITELEGEALNAANHFNAAIAMCSIAIRKAGYSSECSPMFYPSNKETSDG</sequence>
<accession>A0ABM6UUC8</accession>
<dbReference type="Proteomes" id="UP000240908">
    <property type="component" value="Chromosome"/>
</dbReference>
<dbReference type="InterPro" id="IPR058601">
    <property type="entry name" value="Phage_phiTE_015-like"/>
</dbReference>
<dbReference type="RefSeq" id="WP_108087839.1">
    <property type="nucleotide sequence ID" value="NZ_CP028487.1"/>
</dbReference>
<organism evidence="1 2">
    <name type="scientific">Yersinia massiliensis</name>
    <dbReference type="NCBI Taxonomy" id="419257"/>
    <lineage>
        <taxon>Bacteria</taxon>
        <taxon>Pseudomonadati</taxon>
        <taxon>Pseudomonadota</taxon>
        <taxon>Gammaproteobacteria</taxon>
        <taxon>Enterobacterales</taxon>
        <taxon>Yersiniaceae</taxon>
        <taxon>Yersinia</taxon>
    </lineage>
</organism>
<evidence type="ECO:0000313" key="2">
    <source>
        <dbReference type="Proteomes" id="UP000240908"/>
    </source>
</evidence>
<reference evidence="2" key="1">
    <citation type="journal article" date="2018" name="Genome Announc.">
        <title>First complete genome sequence of Yersinia massiliensis.</title>
        <authorList>
            <person name="Thomas M.C."/>
            <person name="Arling V."/>
            <person name="Goji N."/>
            <person name="Janzen T.W."/>
            <person name="Duceppe M.-O."/>
            <person name="Mathews A."/>
            <person name="Carrillo C."/>
            <person name="Amoako K."/>
        </authorList>
    </citation>
    <scope>NUCLEOTIDE SEQUENCE [LARGE SCALE GENOMIC DNA]</scope>
    <source>
        <strain evidence="2">GTA</strain>
    </source>
</reference>
<protein>
    <submittedName>
        <fullName evidence="1">Uncharacterized protein</fullName>
    </submittedName>
</protein>
<dbReference type="EMBL" id="CP028487">
    <property type="protein sequence ID" value="AVX38562.1"/>
    <property type="molecule type" value="Genomic_DNA"/>
</dbReference>